<name>A0A1R7QH48_ACIJO</name>
<dbReference type="RefSeq" id="WP_087014737.1">
    <property type="nucleotide sequence ID" value="NZ_FUUY01000016.1"/>
</dbReference>
<dbReference type="PROSITE" id="PS00383">
    <property type="entry name" value="TYR_PHOSPHATASE_1"/>
    <property type="match status" value="1"/>
</dbReference>
<dbReference type="SMART" id="SM00195">
    <property type="entry name" value="DSPc"/>
    <property type="match status" value="1"/>
</dbReference>
<dbReference type="AlphaFoldDB" id="A0A1R7QH48"/>
<dbReference type="Gene3D" id="3.90.190.10">
    <property type="entry name" value="Protein tyrosine phosphatase superfamily"/>
    <property type="match status" value="1"/>
</dbReference>
<dbReference type="InterPro" id="IPR029021">
    <property type="entry name" value="Prot-tyrosine_phosphatase-like"/>
</dbReference>
<evidence type="ECO:0000256" key="1">
    <source>
        <dbReference type="ARBA" id="ARBA00009580"/>
    </source>
</evidence>
<evidence type="ECO:0000313" key="7">
    <source>
        <dbReference type="Proteomes" id="UP000196240"/>
    </source>
</evidence>
<dbReference type="InterPro" id="IPR000387">
    <property type="entry name" value="Tyr_Pase_dom"/>
</dbReference>
<evidence type="ECO:0000256" key="4">
    <source>
        <dbReference type="SAM" id="SignalP"/>
    </source>
</evidence>
<dbReference type="InterPro" id="IPR000340">
    <property type="entry name" value="Dual-sp_phosphatase_cat-dom"/>
</dbReference>
<dbReference type="Proteomes" id="UP000196240">
    <property type="component" value="Unassembled WGS sequence"/>
</dbReference>
<dbReference type="PROSITE" id="PS51257">
    <property type="entry name" value="PROKAR_LIPOPROTEIN"/>
    <property type="match status" value="1"/>
</dbReference>
<evidence type="ECO:0000313" key="6">
    <source>
        <dbReference type="EMBL" id="SJX23605.1"/>
    </source>
</evidence>
<evidence type="ECO:0000259" key="5">
    <source>
        <dbReference type="PROSITE" id="PS50056"/>
    </source>
</evidence>
<dbReference type="GO" id="GO:0004721">
    <property type="term" value="F:phosphoprotein phosphatase activity"/>
    <property type="evidence" value="ECO:0007669"/>
    <property type="project" value="UniProtKB-KW"/>
</dbReference>
<dbReference type="Pfam" id="PF00782">
    <property type="entry name" value="DSPc"/>
    <property type="match status" value="1"/>
</dbReference>
<keyword evidence="2" id="KW-0378">Hydrolase</keyword>
<reference evidence="6 7" key="1">
    <citation type="submission" date="2017-02" db="EMBL/GenBank/DDBJ databases">
        <authorList>
            <person name="Peterson S.W."/>
        </authorList>
    </citation>
    <scope>NUCLEOTIDE SEQUENCE [LARGE SCALE GENOMIC DNA]</scope>
    <source>
        <strain evidence="6">C6</strain>
    </source>
</reference>
<comment type="similarity">
    <text evidence="1">Belongs to the protein-tyrosine phosphatase family.</text>
</comment>
<sequence length="191" mass="22015" precursor="true">MTKYLVMLSLCISVSGCMTTPALPDTERPQHWGQSIQPAHNFYQISETVFRSEQPDQDLVPSLKAQKIDVIINLRSRNQDLKKLSNQGFKLVHIPIHTWAIDREDLLKVMQQIQHAEQNQQKVLLHCYHGSDRTGASVAMYRIIFQNWSTADALAEMKHGGYGFHPIWQNIEPLFSPENIKWIQQQLLNPS</sequence>
<proteinExistence type="inferred from homology"/>
<dbReference type="EMBL" id="FUUY01000016">
    <property type="protein sequence ID" value="SJX23605.1"/>
    <property type="molecule type" value="Genomic_DNA"/>
</dbReference>
<feature type="domain" description="Tyrosine specific protein phosphatases" evidence="5">
    <location>
        <begin position="104"/>
        <end position="158"/>
    </location>
</feature>
<feature type="signal peptide" evidence="4">
    <location>
        <begin position="1"/>
        <end position="19"/>
    </location>
</feature>
<keyword evidence="3" id="KW-0904">Protein phosphatase</keyword>
<dbReference type="SUPFAM" id="SSF52799">
    <property type="entry name" value="(Phosphotyrosine protein) phosphatases II"/>
    <property type="match status" value="1"/>
</dbReference>
<dbReference type="PANTHER" id="PTHR31126:SF72">
    <property type="entry name" value="DUAL SPECIFICITY PROTEIN PHOSPHATASE TPBA"/>
    <property type="match status" value="1"/>
</dbReference>
<dbReference type="PROSITE" id="PS50056">
    <property type="entry name" value="TYR_PHOSPHATASE_2"/>
    <property type="match status" value="1"/>
</dbReference>
<dbReference type="InterPro" id="IPR020422">
    <property type="entry name" value="TYR_PHOSPHATASE_DUAL_dom"/>
</dbReference>
<evidence type="ECO:0000256" key="3">
    <source>
        <dbReference type="ARBA" id="ARBA00022912"/>
    </source>
</evidence>
<organism evidence="6 7">
    <name type="scientific">Acinetobacter johnsonii</name>
    <dbReference type="NCBI Taxonomy" id="40214"/>
    <lineage>
        <taxon>Bacteria</taxon>
        <taxon>Pseudomonadati</taxon>
        <taxon>Pseudomonadota</taxon>
        <taxon>Gammaproteobacteria</taxon>
        <taxon>Moraxellales</taxon>
        <taxon>Moraxellaceae</taxon>
        <taxon>Acinetobacter</taxon>
    </lineage>
</organism>
<keyword evidence="4" id="KW-0732">Signal</keyword>
<gene>
    <name evidence="6" type="ORF">ACNJC6_03281</name>
</gene>
<evidence type="ECO:0000256" key="2">
    <source>
        <dbReference type="ARBA" id="ARBA00022801"/>
    </source>
</evidence>
<dbReference type="PANTHER" id="PTHR31126">
    <property type="entry name" value="TYROSINE-PROTEIN PHOSPHATASE"/>
    <property type="match status" value="1"/>
</dbReference>
<dbReference type="InterPro" id="IPR016130">
    <property type="entry name" value="Tyr_Pase_AS"/>
</dbReference>
<accession>A0A1R7QH48</accession>
<protein>
    <submittedName>
        <fullName evidence="6">Dual specificity phosphatase, catalytic domain</fullName>
    </submittedName>
</protein>
<feature type="chain" id="PRO_5010327187" evidence="4">
    <location>
        <begin position="20"/>
        <end position="191"/>
    </location>
</feature>